<proteinExistence type="predicted"/>
<dbReference type="EnsemblPlants" id="Pp3c10_3140V3.1">
    <property type="protein sequence ID" value="Pp3c10_3140V3.1"/>
    <property type="gene ID" value="Pp3c10_3140"/>
</dbReference>
<dbReference type="GO" id="GO:0019253">
    <property type="term" value="P:reductive pentose-phosphate cycle"/>
    <property type="evidence" value="ECO:0007669"/>
    <property type="project" value="UniProtKB-KW"/>
</dbReference>
<dbReference type="SUPFAM" id="SSF55239">
    <property type="entry name" value="RuBisCO, small subunit"/>
    <property type="match status" value="1"/>
</dbReference>
<evidence type="ECO:0000256" key="1">
    <source>
        <dbReference type="ARBA" id="ARBA00022531"/>
    </source>
</evidence>
<keyword evidence="3" id="KW-0601">Photorespiration</keyword>
<dbReference type="Proteomes" id="UP000006727">
    <property type="component" value="Chromosome 10"/>
</dbReference>
<gene>
    <name evidence="6" type="ORF">PHYPA_013351</name>
</gene>
<dbReference type="SMART" id="SM00961">
    <property type="entry name" value="RuBisCO_small"/>
    <property type="match status" value="1"/>
</dbReference>
<keyword evidence="1" id="KW-0602">Photosynthesis</keyword>
<dbReference type="AlphaFoldDB" id="A0A2K1JXI3"/>
<evidence type="ECO:0000256" key="3">
    <source>
        <dbReference type="ARBA" id="ARBA00023238"/>
    </source>
</evidence>
<dbReference type="InterPro" id="IPR024681">
    <property type="entry name" value="RuBisCO_ssu"/>
</dbReference>
<dbReference type="Gene3D" id="3.30.190.10">
    <property type="entry name" value="Ribulose bisphosphate carboxylase, small subunit"/>
    <property type="match status" value="1"/>
</dbReference>
<evidence type="ECO:0000313" key="8">
    <source>
        <dbReference type="Proteomes" id="UP000006727"/>
    </source>
</evidence>
<dbReference type="EMBL" id="ABEU02000010">
    <property type="protein sequence ID" value="PNR46232.1"/>
    <property type="molecule type" value="Genomic_DNA"/>
</dbReference>
<sequence length="114" mass="12175">MASAFAASAAVTPAAFAESSSSVKASSGLKSLIFFSRKSPIDNVKFEMLSYLPALSEDDIAKQLPMFGCNDTSQVLKEIQECTSAFPQCYVRVLGFGNLKQVLIAEFLVGIPSV</sequence>
<dbReference type="GO" id="GO:0009853">
    <property type="term" value="P:photorespiration"/>
    <property type="evidence" value="ECO:0007669"/>
    <property type="project" value="UniProtKB-KW"/>
</dbReference>
<reference evidence="7" key="3">
    <citation type="submission" date="2020-12" db="UniProtKB">
        <authorList>
            <consortium name="EnsemblPlants"/>
        </authorList>
    </citation>
    <scope>IDENTIFICATION</scope>
</reference>
<keyword evidence="2" id="KW-0113">Calvin cycle</keyword>
<evidence type="ECO:0000259" key="5">
    <source>
        <dbReference type="SMART" id="SM00961"/>
    </source>
</evidence>
<dbReference type="PANTHER" id="PTHR31262:SF0">
    <property type="entry name" value="RIBULOSE BISPHOSPHATE CARBOXYLASE SMALL SUBUNIT, CHLOROPLASTIC 1"/>
    <property type="match status" value="1"/>
</dbReference>
<reference evidence="6 8" key="2">
    <citation type="journal article" date="2018" name="Plant J.">
        <title>The Physcomitrella patens chromosome-scale assembly reveals moss genome structure and evolution.</title>
        <authorList>
            <person name="Lang D."/>
            <person name="Ullrich K.K."/>
            <person name="Murat F."/>
            <person name="Fuchs J."/>
            <person name="Jenkins J."/>
            <person name="Haas F.B."/>
            <person name="Piednoel M."/>
            <person name="Gundlach H."/>
            <person name="Van Bel M."/>
            <person name="Meyberg R."/>
            <person name="Vives C."/>
            <person name="Morata J."/>
            <person name="Symeonidi A."/>
            <person name="Hiss M."/>
            <person name="Muchero W."/>
            <person name="Kamisugi Y."/>
            <person name="Saleh O."/>
            <person name="Blanc G."/>
            <person name="Decker E.L."/>
            <person name="van Gessel N."/>
            <person name="Grimwood J."/>
            <person name="Hayes R.D."/>
            <person name="Graham S.W."/>
            <person name="Gunter L.E."/>
            <person name="McDaniel S.F."/>
            <person name="Hoernstein S.N.W."/>
            <person name="Larsson A."/>
            <person name="Li F.W."/>
            <person name="Perroud P.F."/>
            <person name="Phillips J."/>
            <person name="Ranjan P."/>
            <person name="Rokshar D.S."/>
            <person name="Rothfels C.J."/>
            <person name="Schneider L."/>
            <person name="Shu S."/>
            <person name="Stevenson D.W."/>
            <person name="Thummler F."/>
            <person name="Tillich M."/>
            <person name="Villarreal Aguilar J.C."/>
            <person name="Widiez T."/>
            <person name="Wong G.K."/>
            <person name="Wymore A."/>
            <person name="Zhang Y."/>
            <person name="Zimmer A.D."/>
            <person name="Quatrano R.S."/>
            <person name="Mayer K.F.X."/>
            <person name="Goodstein D."/>
            <person name="Casacuberta J.M."/>
            <person name="Vandepoele K."/>
            <person name="Reski R."/>
            <person name="Cuming A.C."/>
            <person name="Tuskan G.A."/>
            <person name="Maumus F."/>
            <person name="Salse J."/>
            <person name="Schmutz J."/>
            <person name="Rensing S.A."/>
        </authorList>
    </citation>
    <scope>NUCLEOTIDE SEQUENCE [LARGE SCALE GENOMIC DNA]</scope>
    <source>
        <strain evidence="7 8">cv. Gransden 2004</strain>
    </source>
</reference>
<dbReference type="STRING" id="3218.A0A2K1JXI3"/>
<accession>A0A2K1JXI3</accession>
<feature type="domain" description="Ribulose bisphosphate carboxylase small subunit" evidence="5">
    <location>
        <begin position="45"/>
        <end position="112"/>
    </location>
</feature>
<protein>
    <recommendedName>
        <fullName evidence="5">Ribulose bisphosphate carboxylase small subunit domain-containing protein</fullName>
    </recommendedName>
</protein>
<dbReference type="Gramene" id="Pp3c10_3140V3.1">
    <property type="protein sequence ID" value="Pp3c10_3140V3.1"/>
    <property type="gene ID" value="Pp3c10_3140"/>
</dbReference>
<dbReference type="InParanoid" id="A0A2K1JXI3"/>
<reference evidence="6 8" key="1">
    <citation type="journal article" date="2008" name="Science">
        <title>The Physcomitrella genome reveals evolutionary insights into the conquest of land by plants.</title>
        <authorList>
            <person name="Rensing S."/>
            <person name="Lang D."/>
            <person name="Zimmer A."/>
            <person name="Terry A."/>
            <person name="Salamov A."/>
            <person name="Shapiro H."/>
            <person name="Nishiyama T."/>
            <person name="Perroud P.-F."/>
            <person name="Lindquist E."/>
            <person name="Kamisugi Y."/>
            <person name="Tanahashi T."/>
            <person name="Sakakibara K."/>
            <person name="Fujita T."/>
            <person name="Oishi K."/>
            <person name="Shin-I T."/>
            <person name="Kuroki Y."/>
            <person name="Toyoda A."/>
            <person name="Suzuki Y."/>
            <person name="Hashimoto A."/>
            <person name="Yamaguchi K."/>
            <person name="Sugano A."/>
            <person name="Kohara Y."/>
            <person name="Fujiyama A."/>
            <person name="Anterola A."/>
            <person name="Aoki S."/>
            <person name="Ashton N."/>
            <person name="Barbazuk W.B."/>
            <person name="Barker E."/>
            <person name="Bennetzen J."/>
            <person name="Bezanilla M."/>
            <person name="Blankenship R."/>
            <person name="Cho S.H."/>
            <person name="Dutcher S."/>
            <person name="Estelle M."/>
            <person name="Fawcett J.A."/>
            <person name="Gundlach H."/>
            <person name="Hanada K."/>
            <person name="Heyl A."/>
            <person name="Hicks K.A."/>
            <person name="Hugh J."/>
            <person name="Lohr M."/>
            <person name="Mayer K."/>
            <person name="Melkozernov A."/>
            <person name="Murata T."/>
            <person name="Nelson D."/>
            <person name="Pils B."/>
            <person name="Prigge M."/>
            <person name="Reiss B."/>
            <person name="Renner T."/>
            <person name="Rombauts S."/>
            <person name="Rushton P."/>
            <person name="Sanderfoot A."/>
            <person name="Schween G."/>
            <person name="Shiu S.-H."/>
            <person name="Stueber K."/>
            <person name="Theodoulou F.L."/>
            <person name="Tu H."/>
            <person name="Van de Peer Y."/>
            <person name="Verrier P.J."/>
            <person name="Waters E."/>
            <person name="Wood A."/>
            <person name="Yang L."/>
            <person name="Cove D."/>
            <person name="Cuming A."/>
            <person name="Hasebe M."/>
            <person name="Lucas S."/>
            <person name="Mishler D.B."/>
            <person name="Reski R."/>
            <person name="Grigoriev I."/>
            <person name="Quatrano R.S."/>
            <person name="Boore J.L."/>
        </authorList>
    </citation>
    <scope>NUCLEOTIDE SEQUENCE [LARGE SCALE GENOMIC DNA]</scope>
    <source>
        <strain evidence="7 8">cv. Gransden 2004</strain>
    </source>
</reference>
<dbReference type="InterPro" id="IPR036385">
    <property type="entry name" value="RuBisCO_ssu_sf"/>
</dbReference>
<dbReference type="PaxDb" id="3218-PP1S51_291V6.1"/>
<evidence type="ECO:0000256" key="4">
    <source>
        <dbReference type="ARBA" id="ARBA00023300"/>
    </source>
</evidence>
<keyword evidence="8" id="KW-1185">Reference proteome</keyword>
<name>A0A2K1JXI3_PHYPA</name>
<evidence type="ECO:0000313" key="7">
    <source>
        <dbReference type="EnsemblPlants" id="Pp3c10_3140V3.1"/>
    </source>
</evidence>
<dbReference type="Pfam" id="PF00101">
    <property type="entry name" value="RuBisCO_small"/>
    <property type="match status" value="1"/>
</dbReference>
<evidence type="ECO:0000256" key="2">
    <source>
        <dbReference type="ARBA" id="ARBA00022567"/>
    </source>
</evidence>
<dbReference type="PANTHER" id="PTHR31262">
    <property type="entry name" value="RIBULOSE BISPHOSPHATE CARBOXYLASE SMALL CHAIN 1, CHLOROPLASTIC"/>
    <property type="match status" value="1"/>
</dbReference>
<dbReference type="InterPro" id="IPR000894">
    <property type="entry name" value="RuBisCO_ssu_dom"/>
</dbReference>
<evidence type="ECO:0000313" key="6">
    <source>
        <dbReference type="EMBL" id="PNR46232.1"/>
    </source>
</evidence>
<organism evidence="6">
    <name type="scientific">Physcomitrium patens</name>
    <name type="common">Spreading-leaved earth moss</name>
    <name type="synonym">Physcomitrella patens</name>
    <dbReference type="NCBI Taxonomy" id="3218"/>
    <lineage>
        <taxon>Eukaryota</taxon>
        <taxon>Viridiplantae</taxon>
        <taxon>Streptophyta</taxon>
        <taxon>Embryophyta</taxon>
        <taxon>Bryophyta</taxon>
        <taxon>Bryophytina</taxon>
        <taxon>Bryopsida</taxon>
        <taxon>Funariidae</taxon>
        <taxon>Funariales</taxon>
        <taxon>Funariaceae</taxon>
        <taxon>Physcomitrium</taxon>
    </lineage>
</organism>
<keyword evidence="4" id="KW-0120">Carbon dioxide fixation</keyword>